<feature type="coiled-coil region" evidence="1">
    <location>
        <begin position="94"/>
        <end position="135"/>
    </location>
</feature>
<dbReference type="OrthoDB" id="433211at2759"/>
<organism evidence="2 3">
    <name type="scientific">Paramecium tetraurelia</name>
    <dbReference type="NCBI Taxonomy" id="5888"/>
    <lineage>
        <taxon>Eukaryota</taxon>
        <taxon>Sar</taxon>
        <taxon>Alveolata</taxon>
        <taxon>Ciliophora</taxon>
        <taxon>Intramacronucleata</taxon>
        <taxon>Oligohymenophorea</taxon>
        <taxon>Peniculida</taxon>
        <taxon>Parameciidae</taxon>
        <taxon>Paramecium</taxon>
    </lineage>
</organism>
<dbReference type="GeneID" id="5010773"/>
<proteinExistence type="predicted"/>
<accession>A0BGB7</accession>
<dbReference type="AlphaFoldDB" id="A0BGB7"/>
<keyword evidence="3" id="KW-1185">Reference proteome</keyword>
<dbReference type="Proteomes" id="UP000000600">
    <property type="component" value="Unassembled WGS sequence"/>
</dbReference>
<sequence>MKLQSQPSSPHKLTRINDLKKQVENYLDMLESKVTMVKEKALSESSQHITEDLKYLEEKSVEMERYYKDNKRIQNMEQQLEWFREESVKLYTKIEVKNKDIFELKIRLQEVQKENEFLEVQIKQLMRRNKKYEVIRHATSVATEQIKEQQLFCTQPKPKRIMSGYAQPKHIKQLQDIFERIPNDDQNQIINEVAQPSRYNYYASELVVLLRLQKMNQPICQSTKAFATRSEYEEFFIDCVEVMNSKQKVSSQRYCASPSNVQQIIGYLIQCFLEKRQIKSTRTCFNE</sequence>
<dbReference type="PANTHER" id="PTHR40515">
    <property type="entry name" value="CILIA- AND FLAGELLA-ASSOCIATED PROTEIN 157"/>
    <property type="match status" value="1"/>
</dbReference>
<evidence type="ECO:0000256" key="1">
    <source>
        <dbReference type="SAM" id="Coils"/>
    </source>
</evidence>
<dbReference type="PANTHER" id="PTHR40515:SF1">
    <property type="entry name" value="CILIA- AND FLAGELLA-ASSOCIATED PROTEIN 157"/>
    <property type="match status" value="1"/>
</dbReference>
<reference evidence="2 3" key="1">
    <citation type="journal article" date="2006" name="Nature">
        <title>Global trends of whole-genome duplications revealed by the ciliate Paramecium tetraurelia.</title>
        <authorList>
            <consortium name="Genoscope"/>
            <person name="Aury J.-M."/>
            <person name="Jaillon O."/>
            <person name="Duret L."/>
            <person name="Noel B."/>
            <person name="Jubin C."/>
            <person name="Porcel B.M."/>
            <person name="Segurens B."/>
            <person name="Daubin V."/>
            <person name="Anthouard V."/>
            <person name="Aiach N."/>
            <person name="Arnaiz O."/>
            <person name="Billaut A."/>
            <person name="Beisson J."/>
            <person name="Blanc I."/>
            <person name="Bouhouche K."/>
            <person name="Camara F."/>
            <person name="Duharcourt S."/>
            <person name="Guigo R."/>
            <person name="Gogendeau D."/>
            <person name="Katinka M."/>
            <person name="Keller A.-M."/>
            <person name="Kissmehl R."/>
            <person name="Klotz C."/>
            <person name="Koll F."/>
            <person name="Le Moue A."/>
            <person name="Lepere C."/>
            <person name="Malinsky S."/>
            <person name="Nowacki M."/>
            <person name="Nowak J.K."/>
            <person name="Plattner H."/>
            <person name="Poulain J."/>
            <person name="Ruiz F."/>
            <person name="Serrano V."/>
            <person name="Zagulski M."/>
            <person name="Dessen P."/>
            <person name="Betermier M."/>
            <person name="Weissenbach J."/>
            <person name="Scarpelli C."/>
            <person name="Schachter V."/>
            <person name="Sperling L."/>
            <person name="Meyer E."/>
            <person name="Cohen J."/>
            <person name="Wincker P."/>
        </authorList>
    </citation>
    <scope>NUCLEOTIDE SEQUENCE [LARGE SCALE GENOMIC DNA]</scope>
    <source>
        <strain evidence="2 3">Stock d4-2</strain>
    </source>
</reference>
<gene>
    <name evidence="2" type="ORF">GSPATT00028619001</name>
</gene>
<evidence type="ECO:0000313" key="2">
    <source>
        <dbReference type="EMBL" id="CAK57584.1"/>
    </source>
</evidence>
<keyword evidence="1" id="KW-0175">Coiled coil</keyword>
<name>A0BGB7_PARTE</name>
<protein>
    <submittedName>
        <fullName evidence="2">Uncharacterized protein</fullName>
    </submittedName>
</protein>
<dbReference type="KEGG" id="ptm:GSPATT00028619001"/>
<dbReference type="InParanoid" id="A0BGB7"/>
<evidence type="ECO:0000313" key="3">
    <source>
        <dbReference type="Proteomes" id="UP000000600"/>
    </source>
</evidence>
<dbReference type="EMBL" id="CT867993">
    <property type="protein sequence ID" value="CAK57584.1"/>
    <property type="molecule type" value="Genomic_DNA"/>
</dbReference>
<dbReference type="HOGENOM" id="CLU_971318_0_0_1"/>
<dbReference type="RefSeq" id="XP_001424982.1">
    <property type="nucleotide sequence ID" value="XM_001424945.1"/>
</dbReference>